<comment type="pathway">
    <text evidence="1">Cofactor biosynthesis; riboflavin biosynthesis; riboflavin from 2-hydroxy-3-oxobutyl phosphate and 5-amino-6-(D-ribitylamino)uracil: step 1/2.</text>
</comment>
<organism evidence="7">
    <name type="scientific">marine sediment metagenome</name>
    <dbReference type="NCBI Taxonomy" id="412755"/>
    <lineage>
        <taxon>unclassified sequences</taxon>
        <taxon>metagenomes</taxon>
        <taxon>ecological metagenomes</taxon>
    </lineage>
</organism>
<name>X1K230_9ZZZZ</name>
<dbReference type="PANTHER" id="PTHR21058">
    <property type="entry name" value="6,7-DIMETHYL-8-RIBITYLLUMAZINE SYNTHASE DMRL SYNTHASE LUMAZINE SYNTHASE"/>
    <property type="match status" value="1"/>
</dbReference>
<dbReference type="GO" id="GO:0009231">
    <property type="term" value="P:riboflavin biosynthetic process"/>
    <property type="evidence" value="ECO:0007669"/>
    <property type="project" value="UniProtKB-UniPathway"/>
</dbReference>
<comment type="similarity">
    <text evidence="2">Belongs to the DMRL synthase family.</text>
</comment>
<evidence type="ECO:0000313" key="7">
    <source>
        <dbReference type="EMBL" id="GAH76138.1"/>
    </source>
</evidence>
<feature type="non-terminal residue" evidence="7">
    <location>
        <position position="73"/>
    </location>
</feature>
<evidence type="ECO:0000256" key="2">
    <source>
        <dbReference type="ARBA" id="ARBA00007424"/>
    </source>
</evidence>
<dbReference type="Gene3D" id="3.40.50.960">
    <property type="entry name" value="Lumazine/riboflavin synthase"/>
    <property type="match status" value="1"/>
</dbReference>
<comment type="caution">
    <text evidence="7">The sequence shown here is derived from an EMBL/GenBank/DDBJ whole genome shotgun (WGS) entry which is preliminary data.</text>
</comment>
<dbReference type="EC" id="2.5.1.78" evidence="3"/>
<dbReference type="UniPathway" id="UPA00275">
    <property type="reaction ID" value="UER00404"/>
</dbReference>
<dbReference type="GO" id="GO:0009349">
    <property type="term" value="C:riboflavin synthase complex"/>
    <property type="evidence" value="ECO:0007669"/>
    <property type="project" value="InterPro"/>
</dbReference>
<dbReference type="Pfam" id="PF00885">
    <property type="entry name" value="DMRL_synthase"/>
    <property type="match status" value="1"/>
</dbReference>
<evidence type="ECO:0000256" key="5">
    <source>
        <dbReference type="ARBA" id="ARBA00022679"/>
    </source>
</evidence>
<dbReference type="GO" id="GO:0000906">
    <property type="term" value="F:6,7-dimethyl-8-ribityllumazine synthase activity"/>
    <property type="evidence" value="ECO:0007669"/>
    <property type="project" value="UniProtKB-EC"/>
</dbReference>
<evidence type="ECO:0000256" key="3">
    <source>
        <dbReference type="ARBA" id="ARBA00012664"/>
    </source>
</evidence>
<dbReference type="InterPro" id="IPR036467">
    <property type="entry name" value="LS/RS_sf"/>
</dbReference>
<dbReference type="SUPFAM" id="SSF52121">
    <property type="entry name" value="Lumazine synthase"/>
    <property type="match status" value="1"/>
</dbReference>
<evidence type="ECO:0000256" key="6">
    <source>
        <dbReference type="ARBA" id="ARBA00048785"/>
    </source>
</evidence>
<proteinExistence type="inferred from homology"/>
<dbReference type="EMBL" id="BARU01026434">
    <property type="protein sequence ID" value="GAH76138.1"/>
    <property type="molecule type" value="Genomic_DNA"/>
</dbReference>
<protein>
    <recommendedName>
        <fullName evidence="3">6,7-dimethyl-8-ribityllumazine synthase</fullName>
        <ecNumber evidence="3">2.5.1.78</ecNumber>
    </recommendedName>
</protein>
<accession>X1K230</accession>
<dbReference type="PANTHER" id="PTHR21058:SF0">
    <property type="entry name" value="6,7-DIMETHYL-8-RIBITYLLUMAZINE SYNTHASE"/>
    <property type="match status" value="1"/>
</dbReference>
<dbReference type="GO" id="GO:0005829">
    <property type="term" value="C:cytosol"/>
    <property type="evidence" value="ECO:0007669"/>
    <property type="project" value="TreeGrafter"/>
</dbReference>
<sequence length="73" mass="8021">MKVLKGKIKGKGLRFGIVVSRFNEFVTGKLLEGALDALTRHEVKEDDVEVVWAPGSFEIPALASRLAHAGRFN</sequence>
<dbReference type="InterPro" id="IPR002180">
    <property type="entry name" value="LS/RS"/>
</dbReference>
<evidence type="ECO:0000256" key="1">
    <source>
        <dbReference type="ARBA" id="ARBA00004917"/>
    </source>
</evidence>
<dbReference type="AlphaFoldDB" id="X1K230"/>
<dbReference type="InterPro" id="IPR034964">
    <property type="entry name" value="LS"/>
</dbReference>
<reference evidence="7" key="1">
    <citation type="journal article" date="2014" name="Front. Microbiol.">
        <title>High frequency of phylogenetically diverse reductive dehalogenase-homologous genes in deep subseafloor sedimentary metagenomes.</title>
        <authorList>
            <person name="Kawai M."/>
            <person name="Futagami T."/>
            <person name="Toyoda A."/>
            <person name="Takaki Y."/>
            <person name="Nishi S."/>
            <person name="Hori S."/>
            <person name="Arai W."/>
            <person name="Tsubouchi T."/>
            <person name="Morono Y."/>
            <person name="Uchiyama I."/>
            <person name="Ito T."/>
            <person name="Fujiyama A."/>
            <person name="Inagaki F."/>
            <person name="Takami H."/>
        </authorList>
    </citation>
    <scope>NUCLEOTIDE SEQUENCE</scope>
    <source>
        <strain evidence="7">Expedition CK06-06</strain>
    </source>
</reference>
<gene>
    <name evidence="7" type="ORF">S03H2_42461</name>
</gene>
<keyword evidence="5" id="KW-0808">Transferase</keyword>
<comment type="catalytic activity">
    <reaction evidence="6">
        <text>(2S)-2-hydroxy-3-oxobutyl phosphate + 5-amino-6-(D-ribitylamino)uracil = 6,7-dimethyl-8-(1-D-ribityl)lumazine + phosphate + 2 H2O + H(+)</text>
        <dbReference type="Rhea" id="RHEA:26152"/>
        <dbReference type="ChEBI" id="CHEBI:15377"/>
        <dbReference type="ChEBI" id="CHEBI:15378"/>
        <dbReference type="ChEBI" id="CHEBI:15934"/>
        <dbReference type="ChEBI" id="CHEBI:43474"/>
        <dbReference type="ChEBI" id="CHEBI:58201"/>
        <dbReference type="ChEBI" id="CHEBI:58830"/>
        <dbReference type="EC" id="2.5.1.78"/>
    </reaction>
</comment>
<evidence type="ECO:0000256" key="4">
    <source>
        <dbReference type="ARBA" id="ARBA00022619"/>
    </source>
</evidence>
<keyword evidence="4" id="KW-0686">Riboflavin biosynthesis</keyword>